<protein>
    <submittedName>
        <fullName evidence="1">Uncharacterized protein</fullName>
    </submittedName>
</protein>
<keyword evidence="2" id="KW-1185">Reference proteome</keyword>
<sequence length="124" mass="13080">MVVDDQAGASASQSVDAESGKLVWRLTVVDLALVSQLQTTVSVEILADEPPVLPAGWREVEFVGLTVEPVQGCGPAGPWTDWVYRALGVTAAPRADEDTKPLPMWLVLGDDVGPRPAGSDVEVS</sequence>
<evidence type="ECO:0000313" key="2">
    <source>
        <dbReference type="Proteomes" id="UP000294947"/>
    </source>
</evidence>
<proteinExistence type="predicted"/>
<organism evidence="1 2">
    <name type="scientific">Saccharopolyspora elongata</name>
    <dbReference type="NCBI Taxonomy" id="2530387"/>
    <lineage>
        <taxon>Bacteria</taxon>
        <taxon>Bacillati</taxon>
        <taxon>Actinomycetota</taxon>
        <taxon>Actinomycetes</taxon>
        <taxon>Pseudonocardiales</taxon>
        <taxon>Pseudonocardiaceae</taxon>
        <taxon>Saccharopolyspora</taxon>
    </lineage>
</organism>
<dbReference type="AlphaFoldDB" id="A0A4R4Y2S1"/>
<reference evidence="1 2" key="1">
    <citation type="submission" date="2019-03" db="EMBL/GenBank/DDBJ databases">
        <title>Draft genome sequences of novel Actinobacteria.</title>
        <authorList>
            <person name="Sahin N."/>
            <person name="Ay H."/>
            <person name="Saygin H."/>
        </authorList>
    </citation>
    <scope>NUCLEOTIDE SEQUENCE [LARGE SCALE GENOMIC DNA]</scope>
    <source>
        <strain evidence="1 2">7K502</strain>
    </source>
</reference>
<comment type="caution">
    <text evidence="1">The sequence shown here is derived from an EMBL/GenBank/DDBJ whole genome shotgun (WGS) entry which is preliminary data.</text>
</comment>
<evidence type="ECO:0000313" key="1">
    <source>
        <dbReference type="EMBL" id="TDD37774.1"/>
    </source>
</evidence>
<dbReference type="Proteomes" id="UP000294947">
    <property type="component" value="Unassembled WGS sequence"/>
</dbReference>
<name>A0A4R4Y2S1_9PSEU</name>
<gene>
    <name evidence="1" type="ORF">E1288_39900</name>
</gene>
<dbReference type="EMBL" id="SMKW01000092">
    <property type="protein sequence ID" value="TDD37774.1"/>
    <property type="molecule type" value="Genomic_DNA"/>
</dbReference>
<dbReference type="OrthoDB" id="4299905at2"/>
<accession>A0A4R4Y2S1</accession>